<dbReference type="Proteomes" id="UP000446866">
    <property type="component" value="Unassembled WGS sequence"/>
</dbReference>
<feature type="transmembrane region" description="Helical" evidence="8">
    <location>
        <begin position="224"/>
        <end position="244"/>
    </location>
</feature>
<gene>
    <name evidence="9" type="ORF">D0435_04050</name>
</gene>
<dbReference type="InterPro" id="IPR024194">
    <property type="entry name" value="Ac/AlaTfrase_AlgI/DltB"/>
</dbReference>
<comment type="subcellular location">
    <subcellularLocation>
        <location evidence="1">Cell membrane</location>
        <topology evidence="1">Multi-pass membrane protein</topology>
    </subcellularLocation>
</comment>
<name>A0A845QFS2_9FIRM</name>
<evidence type="ECO:0000256" key="5">
    <source>
        <dbReference type="ARBA" id="ARBA00022989"/>
    </source>
</evidence>
<evidence type="ECO:0000256" key="1">
    <source>
        <dbReference type="ARBA" id="ARBA00004651"/>
    </source>
</evidence>
<organism evidence="9 10">
    <name type="scientific">Anaerotruncus colihominis</name>
    <dbReference type="NCBI Taxonomy" id="169435"/>
    <lineage>
        <taxon>Bacteria</taxon>
        <taxon>Bacillati</taxon>
        <taxon>Bacillota</taxon>
        <taxon>Clostridia</taxon>
        <taxon>Eubacteriales</taxon>
        <taxon>Oscillospiraceae</taxon>
        <taxon>Anaerotruncus</taxon>
    </lineage>
</organism>
<evidence type="ECO:0000256" key="4">
    <source>
        <dbReference type="ARBA" id="ARBA00022692"/>
    </source>
</evidence>
<feature type="transmembrane region" description="Helical" evidence="8">
    <location>
        <begin position="309"/>
        <end position="333"/>
    </location>
</feature>
<dbReference type="AlphaFoldDB" id="A0A845QFS2"/>
<feature type="transmembrane region" description="Helical" evidence="8">
    <location>
        <begin position="401"/>
        <end position="422"/>
    </location>
</feature>
<keyword evidence="5 8" id="KW-1133">Transmembrane helix</keyword>
<feature type="transmembrane region" description="Helical" evidence="8">
    <location>
        <begin position="146"/>
        <end position="166"/>
    </location>
</feature>
<dbReference type="RefSeq" id="WP_160201126.1">
    <property type="nucleotide sequence ID" value="NZ_QXWK01000005.1"/>
</dbReference>
<dbReference type="InterPro" id="IPR028362">
    <property type="entry name" value="AlgI"/>
</dbReference>
<dbReference type="InterPro" id="IPR004299">
    <property type="entry name" value="MBOAT_fam"/>
</dbReference>
<sequence>MLFSSILFLFYFLPVTLFIYTIVPRRLKNPVLLIASIFFYSWGEPIYVILMLFSAVFNYLMAIDIRREQIHNKTGKSTLIFTVIVNLFILCFFKYYGFLMDTINDLLGTEIKYTALALPIGISFYTFQALSYIFDVYRGNVHVQRNLLHFALYLALFPQLIAGPIVKYKDIALQLKERTLTLEKFGEGTRRFLIGLGKKVILANNLGAIHAAVTALPDQQVSVLTYWIGIICYTLQIYFDFSGYSDMAIGLGKMFGFEFLENFNYPYISKTVTEFWRRWHMSLSTWFREYVYIPLGGNRVSTKRHILNLLIVWSLTGLWHGASWNFVAWGLYYGFLLILEKYFLGNHLEKCPATVQHIYTMLIVAIGWVFFSSETLTGALQYLQVLFCAGGVPLADTMTLYLLRTNWVFLLLGILIATPEPMKQFEILRKRNGLLSTLLLLGLLALCTAYLVFSSYNPFLYFRF</sequence>
<feature type="transmembrane region" description="Helical" evidence="8">
    <location>
        <begin position="434"/>
        <end position="453"/>
    </location>
</feature>
<keyword evidence="6 7" id="KW-0472">Membrane</keyword>
<accession>A0A845QFS2</accession>
<dbReference type="PANTHER" id="PTHR13285:SF18">
    <property type="entry name" value="PROTEIN-CYSTEINE N-PALMITOYLTRANSFERASE RASP"/>
    <property type="match status" value="1"/>
</dbReference>
<dbReference type="GO" id="GO:0042121">
    <property type="term" value="P:alginic acid biosynthetic process"/>
    <property type="evidence" value="ECO:0007669"/>
    <property type="project" value="InterPro"/>
</dbReference>
<comment type="caution">
    <text evidence="9">The sequence shown here is derived from an EMBL/GenBank/DDBJ whole genome shotgun (WGS) entry which is preliminary data.</text>
</comment>
<dbReference type="PIRSF" id="PIRSF500217">
    <property type="entry name" value="AlgI"/>
    <property type="match status" value="1"/>
</dbReference>
<feature type="transmembrane region" description="Helical" evidence="8">
    <location>
        <begin position="7"/>
        <end position="23"/>
    </location>
</feature>
<dbReference type="GO" id="GO:0005886">
    <property type="term" value="C:plasma membrane"/>
    <property type="evidence" value="ECO:0007669"/>
    <property type="project" value="UniProtKB-SubCell"/>
</dbReference>
<dbReference type="PANTHER" id="PTHR13285">
    <property type="entry name" value="ACYLTRANSFERASE"/>
    <property type="match status" value="1"/>
</dbReference>
<keyword evidence="10" id="KW-1185">Reference proteome</keyword>
<evidence type="ECO:0000313" key="10">
    <source>
        <dbReference type="Proteomes" id="UP000446866"/>
    </source>
</evidence>
<reference evidence="9 10" key="1">
    <citation type="submission" date="2018-08" db="EMBL/GenBank/DDBJ databases">
        <title>Murine metabolic-syndrome-specific gut microbial biobank.</title>
        <authorList>
            <person name="Liu C."/>
        </authorList>
    </citation>
    <scope>NUCLEOTIDE SEQUENCE [LARGE SCALE GENOMIC DNA]</scope>
    <source>
        <strain evidence="9 10">28</strain>
    </source>
</reference>
<proteinExistence type="inferred from homology"/>
<comment type="similarity">
    <text evidence="2 7">Belongs to the membrane-bound acyltransferase family.</text>
</comment>
<dbReference type="Pfam" id="PF03062">
    <property type="entry name" value="MBOAT"/>
    <property type="match status" value="1"/>
</dbReference>
<keyword evidence="7" id="KW-0808">Transferase</keyword>
<dbReference type="PIRSF" id="PIRSF016636">
    <property type="entry name" value="AlgI_DltB"/>
    <property type="match status" value="1"/>
</dbReference>
<dbReference type="InterPro" id="IPR051085">
    <property type="entry name" value="MB_O-acyltransferase"/>
</dbReference>
<evidence type="ECO:0000313" key="9">
    <source>
        <dbReference type="EMBL" id="NBH60832.1"/>
    </source>
</evidence>
<dbReference type="EMBL" id="QXWK01000005">
    <property type="protein sequence ID" value="NBH60832.1"/>
    <property type="molecule type" value="Genomic_DNA"/>
</dbReference>
<keyword evidence="3 7" id="KW-1003">Cell membrane</keyword>
<evidence type="ECO:0000256" key="7">
    <source>
        <dbReference type="PIRNR" id="PIRNR016636"/>
    </source>
</evidence>
<evidence type="ECO:0000256" key="2">
    <source>
        <dbReference type="ARBA" id="ARBA00010323"/>
    </source>
</evidence>
<evidence type="ECO:0000256" key="6">
    <source>
        <dbReference type="ARBA" id="ARBA00023136"/>
    </source>
</evidence>
<protein>
    <submittedName>
        <fullName evidence="9">MBOAT family protein</fullName>
    </submittedName>
</protein>
<feature type="transmembrane region" description="Helical" evidence="8">
    <location>
        <begin position="353"/>
        <end position="371"/>
    </location>
</feature>
<feature type="transmembrane region" description="Helical" evidence="8">
    <location>
        <begin position="77"/>
        <end position="96"/>
    </location>
</feature>
<evidence type="ECO:0000256" key="8">
    <source>
        <dbReference type="SAM" id="Phobius"/>
    </source>
</evidence>
<dbReference type="GO" id="GO:0016746">
    <property type="term" value="F:acyltransferase activity"/>
    <property type="evidence" value="ECO:0007669"/>
    <property type="project" value="UniProtKB-KW"/>
</dbReference>
<evidence type="ECO:0000256" key="3">
    <source>
        <dbReference type="ARBA" id="ARBA00022475"/>
    </source>
</evidence>
<keyword evidence="7" id="KW-0012">Acyltransferase</keyword>
<keyword evidence="4 8" id="KW-0812">Transmembrane</keyword>
<feature type="transmembrane region" description="Helical" evidence="8">
    <location>
        <begin position="116"/>
        <end position="134"/>
    </location>
</feature>